<feature type="chain" id="PRO_5011786410" description="Collagenase NC10 and Endostatin" evidence="1">
    <location>
        <begin position="27"/>
        <end position="225"/>
    </location>
</feature>
<evidence type="ECO:0000313" key="2">
    <source>
        <dbReference type="EMBL" id="SCY22347.1"/>
    </source>
</evidence>
<name>A0A1G5E627_9HYPH</name>
<keyword evidence="3" id="KW-1185">Reference proteome</keyword>
<evidence type="ECO:0000256" key="1">
    <source>
        <dbReference type="SAM" id="SignalP"/>
    </source>
</evidence>
<evidence type="ECO:0000313" key="3">
    <source>
        <dbReference type="Proteomes" id="UP000199569"/>
    </source>
</evidence>
<dbReference type="InterPro" id="IPR016187">
    <property type="entry name" value="CTDL_fold"/>
</dbReference>
<dbReference type="Gene3D" id="3.10.100.10">
    <property type="entry name" value="Mannose-Binding Protein A, subunit A"/>
    <property type="match status" value="1"/>
</dbReference>
<feature type="signal peptide" evidence="1">
    <location>
        <begin position="1"/>
        <end position="26"/>
    </location>
</feature>
<dbReference type="RefSeq" id="WP_091130737.1">
    <property type="nucleotide sequence ID" value="NZ_FMVJ01000003.1"/>
</dbReference>
<dbReference type="AlphaFoldDB" id="A0A1G5E627"/>
<dbReference type="SUPFAM" id="SSF56436">
    <property type="entry name" value="C-type lectin-like"/>
    <property type="match status" value="1"/>
</dbReference>
<dbReference type="InterPro" id="IPR016186">
    <property type="entry name" value="C-type_lectin-like/link_sf"/>
</dbReference>
<protein>
    <recommendedName>
        <fullName evidence="4">Collagenase NC10 and Endostatin</fullName>
    </recommendedName>
</protein>
<dbReference type="STRING" id="549386.SAMN02927923_00893"/>
<accession>A0A1G5E627</accession>
<evidence type="ECO:0008006" key="4">
    <source>
        <dbReference type="Google" id="ProtNLM"/>
    </source>
</evidence>
<dbReference type="OrthoDB" id="3078267at2"/>
<dbReference type="Proteomes" id="UP000199569">
    <property type="component" value="Unassembled WGS sequence"/>
</dbReference>
<organism evidence="2 3">
    <name type="scientific">Microvirga guangxiensis</name>
    <dbReference type="NCBI Taxonomy" id="549386"/>
    <lineage>
        <taxon>Bacteria</taxon>
        <taxon>Pseudomonadati</taxon>
        <taxon>Pseudomonadota</taxon>
        <taxon>Alphaproteobacteria</taxon>
        <taxon>Hyphomicrobiales</taxon>
        <taxon>Methylobacteriaceae</taxon>
        <taxon>Microvirga</taxon>
    </lineage>
</organism>
<dbReference type="EMBL" id="FMVJ01000003">
    <property type="protein sequence ID" value="SCY22347.1"/>
    <property type="molecule type" value="Genomic_DNA"/>
</dbReference>
<sequence>MRGTNGLSPMAFIGLLALASPAAAQAQTASADTSFFVTSVGSGKGADLGGLEGADRHCQTLAEAAGIRGKMWRAYLSTQATGGATAVNAKDRIGRGPWQNAKGVVIAKDVADLHSANNNLNKQTALTEKGEMVKGRGDQPNQHDILTGTQADGTAFAGAEDRTCGNWTKSGTDGAVMLGHHDRMGLDDSPPAKSWNTSHPSRGGCSQDALKSTGGAGLFYCFAAN</sequence>
<gene>
    <name evidence="2" type="ORF">SAMN02927923_00893</name>
</gene>
<reference evidence="3" key="1">
    <citation type="submission" date="2016-10" db="EMBL/GenBank/DDBJ databases">
        <authorList>
            <person name="Varghese N."/>
            <person name="Submissions S."/>
        </authorList>
    </citation>
    <scope>NUCLEOTIDE SEQUENCE [LARGE SCALE GENOMIC DNA]</scope>
    <source>
        <strain evidence="3">CGMCC 1.7666</strain>
    </source>
</reference>
<proteinExistence type="predicted"/>
<keyword evidence="1" id="KW-0732">Signal</keyword>